<dbReference type="Gene3D" id="2.60.40.10">
    <property type="entry name" value="Immunoglobulins"/>
    <property type="match status" value="1"/>
</dbReference>
<evidence type="ECO:0000313" key="2">
    <source>
        <dbReference type="EMBL" id="KAJ7359299.1"/>
    </source>
</evidence>
<dbReference type="Pfam" id="PF09118">
    <property type="entry name" value="GO-like_E_set"/>
    <property type="match status" value="1"/>
</dbReference>
<feature type="domain" description="Galactose oxidase-like Early set" evidence="1">
    <location>
        <begin position="36"/>
        <end position="83"/>
    </location>
</feature>
<reference evidence="2" key="1">
    <citation type="submission" date="2023-03" db="EMBL/GenBank/DDBJ databases">
        <title>Massive genome expansion in bonnet fungi (Mycena s.s.) driven by repeated elements and novel gene families across ecological guilds.</title>
        <authorList>
            <consortium name="Lawrence Berkeley National Laboratory"/>
            <person name="Harder C.B."/>
            <person name="Miyauchi S."/>
            <person name="Viragh M."/>
            <person name="Kuo A."/>
            <person name="Thoen E."/>
            <person name="Andreopoulos B."/>
            <person name="Lu D."/>
            <person name="Skrede I."/>
            <person name="Drula E."/>
            <person name="Henrissat B."/>
            <person name="Morin E."/>
            <person name="Kohler A."/>
            <person name="Barry K."/>
            <person name="LaButti K."/>
            <person name="Morin E."/>
            <person name="Salamov A."/>
            <person name="Lipzen A."/>
            <person name="Mereny Z."/>
            <person name="Hegedus B."/>
            <person name="Baldrian P."/>
            <person name="Stursova M."/>
            <person name="Weitz H."/>
            <person name="Taylor A."/>
            <person name="Grigoriev I.V."/>
            <person name="Nagy L.G."/>
            <person name="Martin F."/>
            <person name="Kauserud H."/>
        </authorList>
    </citation>
    <scope>NUCLEOTIDE SEQUENCE</scope>
    <source>
        <strain evidence="2">CBHHK002</strain>
    </source>
</reference>
<proteinExistence type="predicted"/>
<organism evidence="2 3">
    <name type="scientific">Mycena albidolilacea</name>
    <dbReference type="NCBI Taxonomy" id="1033008"/>
    <lineage>
        <taxon>Eukaryota</taxon>
        <taxon>Fungi</taxon>
        <taxon>Dikarya</taxon>
        <taxon>Basidiomycota</taxon>
        <taxon>Agaricomycotina</taxon>
        <taxon>Agaricomycetes</taxon>
        <taxon>Agaricomycetidae</taxon>
        <taxon>Agaricales</taxon>
        <taxon>Marasmiineae</taxon>
        <taxon>Mycenaceae</taxon>
        <taxon>Mycena</taxon>
    </lineage>
</organism>
<dbReference type="InterPro" id="IPR014756">
    <property type="entry name" value="Ig_E-set"/>
</dbReference>
<sequence length="94" mass="10213">MIAHTHGGPCTFHPSPKPTFRSVRTIDRRAKRPSMVFMDFILSPNRRSLTITSPPNNRIYPPGPAYIFVTVGDTTSAGAHLMVGSGANPPVPDQ</sequence>
<dbReference type="AlphaFoldDB" id="A0AAD7AHR8"/>
<dbReference type="SUPFAM" id="SSF81296">
    <property type="entry name" value="E set domains"/>
    <property type="match status" value="1"/>
</dbReference>
<evidence type="ECO:0000259" key="1">
    <source>
        <dbReference type="Pfam" id="PF09118"/>
    </source>
</evidence>
<name>A0AAD7AHR8_9AGAR</name>
<dbReference type="EMBL" id="JARIHO010000006">
    <property type="protein sequence ID" value="KAJ7359299.1"/>
    <property type="molecule type" value="Genomic_DNA"/>
</dbReference>
<evidence type="ECO:0000313" key="3">
    <source>
        <dbReference type="Proteomes" id="UP001218218"/>
    </source>
</evidence>
<dbReference type="InterPro" id="IPR015202">
    <property type="entry name" value="GO-like_E_set"/>
</dbReference>
<feature type="non-terminal residue" evidence="2">
    <location>
        <position position="94"/>
    </location>
</feature>
<accession>A0AAD7AHR8</accession>
<gene>
    <name evidence="2" type="ORF">DFH08DRAFT_1074815</name>
</gene>
<comment type="caution">
    <text evidence="2">The sequence shown here is derived from an EMBL/GenBank/DDBJ whole genome shotgun (WGS) entry which is preliminary data.</text>
</comment>
<dbReference type="InterPro" id="IPR013783">
    <property type="entry name" value="Ig-like_fold"/>
</dbReference>
<protein>
    <recommendedName>
        <fullName evidence="1">Galactose oxidase-like Early set domain-containing protein</fullName>
    </recommendedName>
</protein>
<dbReference type="Proteomes" id="UP001218218">
    <property type="component" value="Unassembled WGS sequence"/>
</dbReference>
<keyword evidence="3" id="KW-1185">Reference proteome</keyword>